<evidence type="ECO:0000313" key="4">
    <source>
        <dbReference type="EMBL" id="KNB17834.1"/>
    </source>
</evidence>
<evidence type="ECO:0000313" key="6">
    <source>
        <dbReference type="Proteomes" id="UP000009097"/>
    </source>
</evidence>
<organism evidence="5 6">
    <name type="scientific">Fusarium oxysporum f. sp. lycopersici (strain 4287 / CBS 123668 / FGSC 9935 / NRRL 34936)</name>
    <name type="common">Fusarium vascular wilt of tomato</name>
    <dbReference type="NCBI Taxonomy" id="426428"/>
    <lineage>
        <taxon>Eukaryota</taxon>
        <taxon>Fungi</taxon>
        <taxon>Dikarya</taxon>
        <taxon>Ascomycota</taxon>
        <taxon>Pezizomycotina</taxon>
        <taxon>Sordariomycetes</taxon>
        <taxon>Hypocreomycetidae</taxon>
        <taxon>Hypocreales</taxon>
        <taxon>Nectriaceae</taxon>
        <taxon>Fusarium</taxon>
        <taxon>Fusarium oxysporum species complex</taxon>
    </lineage>
</organism>
<gene>
    <name evidence="4" type="ORF">FOXG_22064</name>
    <name evidence="5" type="ORF">FOXG_22199</name>
</gene>
<dbReference type="RefSeq" id="XP_018256393.1">
    <property type="nucleotide sequence ID" value="XM_018402597.1"/>
</dbReference>
<evidence type="ECO:0000256" key="1">
    <source>
        <dbReference type="ARBA" id="ARBA00022630"/>
    </source>
</evidence>
<reference evidence="5" key="1">
    <citation type="submission" date="2007-04" db="EMBL/GenBank/DDBJ databases">
        <authorList>
            <consortium name="The Broad Institute Genome Sequencing Platform"/>
            <person name="Birren B."/>
            <person name="Lander E."/>
            <person name="Galagan J."/>
            <person name="Nusbaum C."/>
            <person name="Devon K."/>
            <person name="Ma L.-J."/>
            <person name="Jaffe D."/>
            <person name="Butler J."/>
            <person name="Alvarez P."/>
            <person name="Gnerre S."/>
            <person name="Grabherr M."/>
            <person name="Kleber M."/>
            <person name="Mauceli E."/>
            <person name="Brockman W."/>
            <person name="MacCallum I.A."/>
            <person name="Young S."/>
            <person name="LaButti K."/>
            <person name="DeCaprio D."/>
            <person name="Crawford M."/>
            <person name="Koehrsen M."/>
            <person name="Engels R."/>
            <person name="Montgomery P."/>
            <person name="Pearson M."/>
            <person name="Howarth C."/>
            <person name="Larson L."/>
            <person name="White J."/>
            <person name="O'Leary S."/>
            <person name="Kodira C."/>
            <person name="Zeng Q."/>
            <person name="Yandava C."/>
            <person name="Alvarado L."/>
            <person name="Kistler C."/>
            <person name="Shim W.-B."/>
            <person name="Kang S."/>
            <person name="Woloshuk C."/>
        </authorList>
    </citation>
    <scope>NUCLEOTIDE SEQUENCE</scope>
    <source>
        <strain evidence="5">4287</strain>
    </source>
</reference>
<sequence length="101" mass="11043">MDLFMESTLDAATTAQKAALAAESLGLGLCRSVPLFGLAIGKPEPASKLPAVKPRLPMEEVLHREYWNDDKQDQLVASYDKVWAIPTLIIRSLVGRHGVLT</sequence>
<dbReference type="KEGG" id="fox:FOXG_22064"/>
<dbReference type="PANTHER" id="PTHR43425">
    <property type="entry name" value="OXYGEN-INSENSITIVE NADPH NITROREDUCTASE"/>
    <property type="match status" value="1"/>
</dbReference>
<proteinExistence type="predicted"/>
<keyword evidence="3" id="KW-0560">Oxidoreductase</keyword>
<accession>A0A0J9W638</accession>
<keyword evidence="2" id="KW-0288">FMN</keyword>
<dbReference type="Gene3D" id="3.40.109.10">
    <property type="entry name" value="NADH Oxidase"/>
    <property type="match status" value="1"/>
</dbReference>
<evidence type="ECO:0000313" key="5">
    <source>
        <dbReference type="EMBL" id="KNB18348.1"/>
    </source>
</evidence>
<evidence type="ECO:0000256" key="3">
    <source>
        <dbReference type="ARBA" id="ARBA00023002"/>
    </source>
</evidence>
<dbReference type="GeneID" id="28962905"/>
<dbReference type="PANTHER" id="PTHR43425:SF2">
    <property type="entry name" value="OXYGEN-INSENSITIVE NADPH NITROREDUCTASE"/>
    <property type="match status" value="1"/>
</dbReference>
<dbReference type="GeneID" id="28962770"/>
<dbReference type="KEGG" id="fox:FOXG_22199"/>
<evidence type="ECO:0000256" key="2">
    <source>
        <dbReference type="ARBA" id="ARBA00022643"/>
    </source>
</evidence>
<dbReference type="Proteomes" id="UP000009097">
    <property type="component" value="Unassembled WGS sequence"/>
</dbReference>
<dbReference type="GO" id="GO:0016491">
    <property type="term" value="F:oxidoreductase activity"/>
    <property type="evidence" value="ECO:0007669"/>
    <property type="project" value="UniProtKB-KW"/>
</dbReference>
<name>A0A0J9W638_FUSO4</name>
<dbReference type="EMBL" id="DS231723">
    <property type="protein sequence ID" value="KNB17834.1"/>
    <property type="molecule type" value="Genomic_DNA"/>
</dbReference>
<dbReference type="RefSeq" id="XP_018255879.1">
    <property type="nucleotide sequence ID" value="XM_018402446.1"/>
</dbReference>
<keyword evidence="1" id="KW-0285">Flavoprotein</keyword>
<reference evidence="5" key="2">
    <citation type="journal article" date="2010" name="Nature">
        <title>Comparative genomics reveals mobile pathogenicity chromosomes in Fusarium.</title>
        <authorList>
            <person name="Ma L.J."/>
            <person name="van der Does H.C."/>
            <person name="Borkovich K.A."/>
            <person name="Coleman J.J."/>
            <person name="Daboussi M.J."/>
            <person name="Di Pietro A."/>
            <person name="Dufresne M."/>
            <person name="Freitag M."/>
            <person name="Grabherr M."/>
            <person name="Henrissat B."/>
            <person name="Houterman P.M."/>
            <person name="Kang S."/>
            <person name="Shim W.B."/>
            <person name="Woloshuk C."/>
            <person name="Xie X."/>
            <person name="Xu J.R."/>
            <person name="Antoniw J."/>
            <person name="Baker S.E."/>
            <person name="Bluhm B.H."/>
            <person name="Breakspear A."/>
            <person name="Brown D.W."/>
            <person name="Butchko R.A."/>
            <person name="Chapman S."/>
            <person name="Coulson R."/>
            <person name="Coutinho P.M."/>
            <person name="Danchin E.G."/>
            <person name="Diener A."/>
            <person name="Gale L.R."/>
            <person name="Gardiner D.M."/>
            <person name="Goff S."/>
            <person name="Hammond-Kosack K.E."/>
            <person name="Hilburn K."/>
            <person name="Hua-Van A."/>
            <person name="Jonkers W."/>
            <person name="Kazan K."/>
            <person name="Kodira C.D."/>
            <person name="Koehrsen M."/>
            <person name="Kumar L."/>
            <person name="Lee Y.H."/>
            <person name="Li L."/>
            <person name="Manners J.M."/>
            <person name="Miranda-Saavedra D."/>
            <person name="Mukherjee M."/>
            <person name="Park G."/>
            <person name="Park J."/>
            <person name="Park S.Y."/>
            <person name="Proctor R.H."/>
            <person name="Regev A."/>
            <person name="Ruiz-Roldan M.C."/>
            <person name="Sain D."/>
            <person name="Sakthikumar S."/>
            <person name="Sykes S."/>
            <person name="Schwartz D.C."/>
            <person name="Turgeon B.G."/>
            <person name="Wapinski I."/>
            <person name="Yoder O."/>
            <person name="Young S."/>
            <person name="Zeng Q."/>
            <person name="Zhou S."/>
            <person name="Galagan J."/>
            <person name="Cuomo C.A."/>
            <person name="Kistler H.C."/>
            <person name="Rep M."/>
        </authorList>
    </citation>
    <scope>NUCLEOTIDE SEQUENCE [LARGE SCALE GENOMIC DNA]</scope>
    <source>
        <strain evidence="5">4287</strain>
    </source>
</reference>
<dbReference type="InterPro" id="IPR016446">
    <property type="entry name" value="Flavin_OxRdtase_Frp"/>
</dbReference>
<dbReference type="AlphaFoldDB" id="A0A0J9W638"/>
<dbReference type="SUPFAM" id="SSF55469">
    <property type="entry name" value="FMN-dependent nitroreductase-like"/>
    <property type="match status" value="1"/>
</dbReference>
<dbReference type="VEuPathDB" id="FungiDB:FOXG_22199"/>
<evidence type="ECO:0008006" key="7">
    <source>
        <dbReference type="Google" id="ProtNLM"/>
    </source>
</evidence>
<protein>
    <recommendedName>
        <fullName evidence="7">Nitroreductase domain-containing protein</fullName>
    </recommendedName>
</protein>
<dbReference type="VEuPathDB" id="FungiDB:FOXG_22064"/>
<dbReference type="EMBL" id="DS231725">
    <property type="protein sequence ID" value="KNB18348.1"/>
    <property type="molecule type" value="Genomic_DNA"/>
</dbReference>
<dbReference type="InterPro" id="IPR000415">
    <property type="entry name" value="Nitroreductase-like"/>
</dbReference>